<evidence type="ECO:0000313" key="3">
    <source>
        <dbReference type="WBParaSite" id="TTAC_0000557501-mRNA-1"/>
    </source>
</evidence>
<protein>
    <submittedName>
        <fullName evidence="3">Secreted protein</fullName>
    </submittedName>
</protein>
<dbReference type="EMBL" id="UYWX01007999">
    <property type="protein sequence ID" value="VDM27227.1"/>
    <property type="molecule type" value="Genomic_DNA"/>
</dbReference>
<evidence type="ECO:0000313" key="2">
    <source>
        <dbReference type="Proteomes" id="UP000274429"/>
    </source>
</evidence>
<dbReference type="AlphaFoldDB" id="A0A0R3WXT5"/>
<dbReference type="WBParaSite" id="TTAC_0000557501-mRNA-1">
    <property type="protein sequence ID" value="TTAC_0000557501-mRNA-1"/>
    <property type="gene ID" value="TTAC_0000557501"/>
</dbReference>
<accession>A0A0R3WXT5</accession>
<name>A0A0R3WXT5_HYDTA</name>
<reference evidence="1 2" key="2">
    <citation type="submission" date="2018-11" db="EMBL/GenBank/DDBJ databases">
        <authorList>
            <consortium name="Pathogen Informatics"/>
        </authorList>
    </citation>
    <scope>NUCLEOTIDE SEQUENCE [LARGE SCALE GENOMIC DNA]</scope>
</reference>
<keyword evidence="2" id="KW-1185">Reference proteome</keyword>
<dbReference type="Proteomes" id="UP000274429">
    <property type="component" value="Unassembled WGS sequence"/>
</dbReference>
<proteinExistence type="predicted"/>
<reference evidence="3" key="1">
    <citation type="submission" date="2017-02" db="UniProtKB">
        <authorList>
            <consortium name="WormBaseParasite"/>
        </authorList>
    </citation>
    <scope>IDENTIFICATION</scope>
</reference>
<gene>
    <name evidence="1" type="ORF">TTAC_LOCUS5561</name>
</gene>
<organism evidence="3">
    <name type="scientific">Hydatigena taeniaeformis</name>
    <name type="common">Feline tapeworm</name>
    <name type="synonym">Taenia taeniaeformis</name>
    <dbReference type="NCBI Taxonomy" id="6205"/>
    <lineage>
        <taxon>Eukaryota</taxon>
        <taxon>Metazoa</taxon>
        <taxon>Spiralia</taxon>
        <taxon>Lophotrochozoa</taxon>
        <taxon>Platyhelminthes</taxon>
        <taxon>Cestoda</taxon>
        <taxon>Eucestoda</taxon>
        <taxon>Cyclophyllidea</taxon>
        <taxon>Taeniidae</taxon>
        <taxon>Hydatigera</taxon>
    </lineage>
</organism>
<sequence>MLLVDVAMHLFSGTAHVTRQQESCCAAALAGIGDEDYVDASFHFPIVETIPTTLVQVPLLSVPQPTLFGGVAENENLSEHYAEFNDLFNEATNVSFIVSALFRPFTNRFKICCSKKRK</sequence>
<evidence type="ECO:0000313" key="1">
    <source>
        <dbReference type="EMBL" id="VDM27227.1"/>
    </source>
</evidence>